<sequence length="82" mass="9493">MVAIKSRKVALGARVSREIYEKVRDLTEGENPPFESLSDYLNFVIAQDLARREMNVSVATYELMEALKDPELRAEFKRMLKD</sequence>
<proteinExistence type="predicted"/>
<dbReference type="Proteomes" id="UP001273136">
    <property type="component" value="Unassembled WGS sequence"/>
</dbReference>
<evidence type="ECO:0000313" key="2">
    <source>
        <dbReference type="Proteomes" id="UP001273136"/>
    </source>
</evidence>
<keyword evidence="2" id="KW-1185">Reference proteome</keyword>
<dbReference type="RefSeq" id="WP_338094944.1">
    <property type="nucleotide sequence ID" value="NZ_JAWDKA010000010.1"/>
</dbReference>
<accession>A0AAE4MEZ0</accession>
<comment type="caution">
    <text evidence="1">The sequence shown here is derived from an EMBL/GenBank/DDBJ whole genome shotgun (WGS) entry which is preliminary data.</text>
</comment>
<dbReference type="AlphaFoldDB" id="A0AAE4MEZ0"/>
<organism evidence="1 2">
    <name type="scientific">Methanorbis furvi</name>
    <dbReference type="NCBI Taxonomy" id="3028299"/>
    <lineage>
        <taxon>Archaea</taxon>
        <taxon>Methanobacteriati</taxon>
        <taxon>Methanobacteriota</taxon>
        <taxon>Stenosarchaea group</taxon>
        <taxon>Methanomicrobia</taxon>
        <taxon>Methanomicrobiales</taxon>
        <taxon>Methanocorpusculaceae</taxon>
        <taxon>Methanorbis</taxon>
    </lineage>
</organism>
<name>A0AAE4MEZ0_9EURY</name>
<reference evidence="1" key="1">
    <citation type="submission" date="2023-06" db="EMBL/GenBank/DDBJ databases">
        <title>Genome sequence of Methancorpusculaceae sp. Ag1.</title>
        <authorList>
            <person name="Protasov E."/>
            <person name="Platt K."/>
            <person name="Poehlein A."/>
            <person name="Daniel R."/>
            <person name="Brune A."/>
        </authorList>
    </citation>
    <scope>NUCLEOTIDE SEQUENCE</scope>
    <source>
        <strain evidence="1">Ag1</strain>
    </source>
</reference>
<protein>
    <submittedName>
        <fullName evidence="1">Uncharacterized protein</fullName>
    </submittedName>
</protein>
<dbReference type="EMBL" id="JAWDKA010000010">
    <property type="protein sequence ID" value="MDV0442523.1"/>
    <property type="molecule type" value="Genomic_DNA"/>
</dbReference>
<gene>
    <name evidence="1" type="ORF">McpAg1_17700</name>
</gene>
<evidence type="ECO:0000313" key="1">
    <source>
        <dbReference type="EMBL" id="MDV0442523.1"/>
    </source>
</evidence>